<dbReference type="Proteomes" id="UP000693970">
    <property type="component" value="Unassembled WGS sequence"/>
</dbReference>
<dbReference type="EMBL" id="JAGRRH010000003">
    <property type="protein sequence ID" value="KAG7372437.1"/>
    <property type="molecule type" value="Genomic_DNA"/>
</dbReference>
<comment type="caution">
    <text evidence="4">The sequence shown here is derived from an EMBL/GenBank/DDBJ whole genome shotgun (WGS) entry which is preliminary data.</text>
</comment>
<feature type="region of interest" description="Disordered" evidence="3">
    <location>
        <begin position="36"/>
        <end position="85"/>
    </location>
</feature>
<evidence type="ECO:0000256" key="3">
    <source>
        <dbReference type="SAM" id="MobiDB-lite"/>
    </source>
</evidence>
<dbReference type="SMART" id="SM00369">
    <property type="entry name" value="LRR_TYP"/>
    <property type="match status" value="6"/>
</dbReference>
<organism evidence="4 5">
    <name type="scientific">Nitzschia inconspicua</name>
    <dbReference type="NCBI Taxonomy" id="303405"/>
    <lineage>
        <taxon>Eukaryota</taxon>
        <taxon>Sar</taxon>
        <taxon>Stramenopiles</taxon>
        <taxon>Ochrophyta</taxon>
        <taxon>Bacillariophyta</taxon>
        <taxon>Bacillariophyceae</taxon>
        <taxon>Bacillariophycidae</taxon>
        <taxon>Bacillariales</taxon>
        <taxon>Bacillariaceae</taxon>
        <taxon>Nitzschia</taxon>
    </lineage>
</organism>
<keyword evidence="2" id="KW-0677">Repeat</keyword>
<feature type="compositionally biased region" description="Low complexity" evidence="3">
    <location>
        <begin position="1080"/>
        <end position="1089"/>
    </location>
</feature>
<evidence type="ECO:0000256" key="1">
    <source>
        <dbReference type="ARBA" id="ARBA00022614"/>
    </source>
</evidence>
<dbReference type="InterPro" id="IPR050216">
    <property type="entry name" value="LRR_domain-containing"/>
</dbReference>
<sequence length="1133" mass="127491">MSYHEQRNSLKVVVLGNEGVGKTSLIQQLLRSDRNDSISSSSAESPHIDPLFHSSSNALTDPTTVTEENSSSSSRLAEPTGRNETKDTLVQLNMYEWELPSKQKNDPDCIEKLNVWDFSGHQQFHAVQEMFFTPETLYVVVWDMAAQDIQPLQKERCCGADGGLSINCGSGPPLPARFSFASQPRCTSSCSTAFRLDYDSDSDDGCEQDMYNQEEIRRLKRAIDQDIDEKVQSWIDRIQARVPGATILPVATFADRFWTMFDTNEATKRCNSLKERLICHENCRYQDLKLRIQSASTGEEREHKETCCWVNSVLHRPRILFGSSQEDGQLLPHQVCAKDGTGIGCFREFLVQSANLLAKAPKAPNAVDCSSMTRTALRDTCRSMKTHFKIVQAQYFLKQYGDELQQEVATALKSLHHCGELCYFHRQGCGYNSDLVILDPAWMVESVNFVLRNGLNQFSTSNVASHLDNSVYSVYQSFYREIRSLWKNRPQTKLGLELAEQISSDALDRVFDFYASLLARYDVIVPLNFCGGSNDMLLPSGLLPRVFHNECCDYTCKINCPLLHLGAAGVFSRSVCHSLTFLDPVPASLMERILIHVTKVFGSQDFNDLRVTIEEFSCWKDSYHIKISTGEHRVITVQSFLLHAPEENPPPYAVSCKNMCVTCIEVSNAKLPCDNTKQVCHFIRRGMQYALDEMPGVEYRDEGVCPGCLINMAVGAIGTWTFPKIRSVLENQEPTIRCQNGHCVDMDLVQGLITCELETPKSDFSCCVPTTTSLTIYAINARRAVPGDGFITPNSSMGGSRSFSEEIYKIKPCTDVRRSKTLPASPKWPDHIVVETLPRSTSDSPVDDSNDEDIVKLQKVKKVIQTYESSTKKRFFGMKKPKLVLSGLQLRENHIPLKELIGTHLGHNLQHLSLSKNLFKSLPPSLVVSLSNLKSLDLSDCCISDLPQRWDLPKLKKLNLSNNRLKSFPGEQMLVGMPELEELNLSVNEIKNVTISCQSQVLRKLKVLDLSTNQVSSLPKDFVRLSSLKVFDIQHNPIKKVPIEIVSSMNNFLVEEVQDRPSKVKHTTSTWSDHQRAKKSIWSSKGSSSGDERSAEVRKLFCRPVVKQVSLSRSTQNTIPVEDLSERCENLGF</sequence>
<accession>A0A9K3M1Y5</accession>
<dbReference type="PROSITE" id="PS51450">
    <property type="entry name" value="LRR"/>
    <property type="match status" value="4"/>
</dbReference>
<dbReference type="OrthoDB" id="10252328at2759"/>
<dbReference type="PANTHER" id="PTHR48051">
    <property type="match status" value="1"/>
</dbReference>
<dbReference type="PANTHER" id="PTHR48051:SF1">
    <property type="entry name" value="RAS SUPPRESSOR PROTEIN 1"/>
    <property type="match status" value="1"/>
</dbReference>
<evidence type="ECO:0000256" key="2">
    <source>
        <dbReference type="ARBA" id="ARBA00022737"/>
    </source>
</evidence>
<dbReference type="Pfam" id="PF13855">
    <property type="entry name" value="LRR_8"/>
    <property type="match status" value="2"/>
</dbReference>
<dbReference type="GO" id="GO:0005737">
    <property type="term" value="C:cytoplasm"/>
    <property type="evidence" value="ECO:0007669"/>
    <property type="project" value="TreeGrafter"/>
</dbReference>
<dbReference type="InterPro" id="IPR001611">
    <property type="entry name" value="Leu-rich_rpt"/>
</dbReference>
<feature type="region of interest" description="Disordered" evidence="3">
    <location>
        <begin position="1065"/>
        <end position="1091"/>
    </location>
</feature>
<keyword evidence="1" id="KW-0433">Leucine-rich repeat</keyword>
<feature type="compositionally biased region" description="Polar residues" evidence="3">
    <location>
        <begin position="53"/>
        <end position="69"/>
    </location>
</feature>
<evidence type="ECO:0000313" key="4">
    <source>
        <dbReference type="EMBL" id="KAG7372437.1"/>
    </source>
</evidence>
<dbReference type="InterPro" id="IPR003591">
    <property type="entry name" value="Leu-rich_rpt_typical-subtyp"/>
</dbReference>
<proteinExistence type="predicted"/>
<name>A0A9K3M1Y5_9STRA</name>
<evidence type="ECO:0000313" key="5">
    <source>
        <dbReference type="Proteomes" id="UP000693970"/>
    </source>
</evidence>
<reference evidence="4" key="2">
    <citation type="submission" date="2021-04" db="EMBL/GenBank/DDBJ databases">
        <authorList>
            <person name="Podell S."/>
        </authorList>
    </citation>
    <scope>NUCLEOTIDE SEQUENCE</scope>
    <source>
        <strain evidence="4">Hildebrandi</strain>
    </source>
</reference>
<protein>
    <submittedName>
        <fullName evidence="4">Miro domain containing protein</fullName>
    </submittedName>
</protein>
<reference evidence="4" key="1">
    <citation type="journal article" date="2021" name="Sci. Rep.">
        <title>Diploid genomic architecture of Nitzschia inconspicua, an elite biomass production diatom.</title>
        <authorList>
            <person name="Oliver A."/>
            <person name="Podell S."/>
            <person name="Pinowska A."/>
            <person name="Traller J.C."/>
            <person name="Smith S.R."/>
            <person name="McClure R."/>
            <person name="Beliaev A."/>
            <person name="Bohutskyi P."/>
            <person name="Hill E.A."/>
            <person name="Rabines A."/>
            <person name="Zheng H."/>
            <person name="Allen L.Z."/>
            <person name="Kuo A."/>
            <person name="Grigoriev I.V."/>
            <person name="Allen A.E."/>
            <person name="Hazlebeck D."/>
            <person name="Allen E.E."/>
        </authorList>
    </citation>
    <scope>NUCLEOTIDE SEQUENCE</scope>
    <source>
        <strain evidence="4">Hildebrandi</strain>
    </source>
</reference>
<keyword evidence="5" id="KW-1185">Reference proteome</keyword>
<dbReference type="Pfam" id="PF08477">
    <property type="entry name" value="Roc"/>
    <property type="match status" value="1"/>
</dbReference>
<dbReference type="AlphaFoldDB" id="A0A9K3M1Y5"/>
<gene>
    <name evidence="4" type="ORF">IV203_018580</name>
</gene>